<dbReference type="GO" id="GO:0005524">
    <property type="term" value="F:ATP binding"/>
    <property type="evidence" value="ECO:0007669"/>
    <property type="project" value="UniProtKB-ARBA"/>
</dbReference>
<comment type="cofactor">
    <cofactor evidence="2">
        <name>heme</name>
        <dbReference type="ChEBI" id="CHEBI:30413"/>
    </cofactor>
</comment>
<evidence type="ECO:0000256" key="10">
    <source>
        <dbReference type="ARBA" id="ARBA00023012"/>
    </source>
</evidence>
<sequence>MAAQPAMPPGDGLMFPTVARLELDDLLSQLVERAQDVLATQSRLRGLLQANRAIVTDLRLPVLLRSIVEAATVLLGARYGALGVVAPDRTLEEFVHVGLDESEVRTIGDLPSGHGLLGLLIDDPRPRRVADISRDPGSQGFPPGHPPMRSFLGVPIMVRGEVFGNLYLTDKHDGVPFTAEDEELALALAANAGVAIANARLYHESQQRHRWMAASAEVTRLLMAGADDALTALAARVQVVADATFVALVLHSDADTDDQDNRDDRDGRGGRGDQGEIRKKGESDHEKGAAGYARVAAVVSGSVVSGSVISGSGVSDSVAPDSAGAGAAQGAKVGHLVPLGRTLTGRVIAERQALRVDDAELDALPEERAASTGPLMVVPLVAGTDQCGGALLIGRDRGDHGFTDSDLDMASSFAGHVAVALELARAKMDQEHLRVLADRGRIARDLHDHVIQRMFAVALGMQDLAQYENPSNAKRINGYVEDIDATIKDIRRTIFELRGRSAVRRDRLQAALDKIAEDVRPALGFAPTVALAGPLDTVVDDQLTDQLLAVAREALTNVARHAHATRVELRLAVDGGNVTLDAVDDGVGIGDTVRRSGLDNLRARAENLGGTFAVATPPAGGTHLRWTAPL</sequence>
<name>A0A0S4QYD0_9ACTN</name>
<comment type="cofactor">
    <cofactor evidence="1">
        <name>Mg(2+)</name>
        <dbReference type="ChEBI" id="CHEBI:18420"/>
    </cofactor>
</comment>
<evidence type="ECO:0000256" key="3">
    <source>
        <dbReference type="ARBA" id="ARBA00022490"/>
    </source>
</evidence>
<evidence type="ECO:0000256" key="6">
    <source>
        <dbReference type="ARBA" id="ARBA00022723"/>
    </source>
</evidence>
<dbReference type="GO" id="GO:0016020">
    <property type="term" value="C:membrane"/>
    <property type="evidence" value="ECO:0007669"/>
    <property type="project" value="InterPro"/>
</dbReference>
<dbReference type="GO" id="GO:0070025">
    <property type="term" value="F:carbon monoxide binding"/>
    <property type="evidence" value="ECO:0007669"/>
    <property type="project" value="UniProtKB-ARBA"/>
</dbReference>
<evidence type="ECO:0000313" key="13">
    <source>
        <dbReference type="EMBL" id="CUU60143.1"/>
    </source>
</evidence>
<evidence type="ECO:0000256" key="2">
    <source>
        <dbReference type="ARBA" id="ARBA00001971"/>
    </source>
</evidence>
<dbReference type="SMART" id="SM00065">
    <property type="entry name" value="GAF"/>
    <property type="match status" value="2"/>
</dbReference>
<dbReference type="InterPro" id="IPR036890">
    <property type="entry name" value="HATPase_C_sf"/>
</dbReference>
<dbReference type="GO" id="GO:0019825">
    <property type="term" value="F:oxygen binding"/>
    <property type="evidence" value="ECO:0007669"/>
    <property type="project" value="UniProtKB-ARBA"/>
</dbReference>
<evidence type="ECO:0000256" key="5">
    <source>
        <dbReference type="ARBA" id="ARBA00022679"/>
    </source>
</evidence>
<evidence type="ECO:0000256" key="7">
    <source>
        <dbReference type="ARBA" id="ARBA00022777"/>
    </source>
</evidence>
<protein>
    <submittedName>
        <fullName evidence="13">GAF domain-containing protein</fullName>
    </submittedName>
</protein>
<organism evidence="13 14">
    <name type="scientific">Parafrankia irregularis</name>
    <dbReference type="NCBI Taxonomy" id="795642"/>
    <lineage>
        <taxon>Bacteria</taxon>
        <taxon>Bacillati</taxon>
        <taxon>Actinomycetota</taxon>
        <taxon>Actinomycetes</taxon>
        <taxon>Frankiales</taxon>
        <taxon>Frankiaceae</taxon>
        <taxon>Parafrankia</taxon>
    </lineage>
</organism>
<keyword evidence="7" id="KW-0418">Kinase</keyword>
<dbReference type="InterPro" id="IPR003018">
    <property type="entry name" value="GAF"/>
</dbReference>
<dbReference type="PANTHER" id="PTHR24421">
    <property type="entry name" value="NITRATE/NITRITE SENSOR PROTEIN NARX-RELATED"/>
    <property type="match status" value="1"/>
</dbReference>
<proteinExistence type="predicted"/>
<dbReference type="Gene3D" id="1.20.5.1930">
    <property type="match status" value="1"/>
</dbReference>
<evidence type="ECO:0000256" key="1">
    <source>
        <dbReference type="ARBA" id="ARBA00001946"/>
    </source>
</evidence>
<dbReference type="GO" id="GO:0000287">
    <property type="term" value="F:magnesium ion binding"/>
    <property type="evidence" value="ECO:0007669"/>
    <property type="project" value="UniProtKB-ARBA"/>
</dbReference>
<dbReference type="PANTHER" id="PTHR24421:SF56">
    <property type="entry name" value="OXYGEN SENSOR HISTIDINE KINASE RESPONSE REGULATOR DOST"/>
    <property type="match status" value="1"/>
</dbReference>
<dbReference type="Gene3D" id="3.30.565.10">
    <property type="entry name" value="Histidine kinase-like ATPase, C-terminal domain"/>
    <property type="match status" value="1"/>
</dbReference>
<dbReference type="InterPro" id="IPR011712">
    <property type="entry name" value="Sig_transdc_His_kin_sub3_dim/P"/>
</dbReference>
<evidence type="ECO:0000256" key="9">
    <source>
        <dbReference type="ARBA" id="ARBA00023004"/>
    </source>
</evidence>
<dbReference type="GO" id="GO:0070483">
    <property type="term" value="P:detection of hypoxia"/>
    <property type="evidence" value="ECO:0007669"/>
    <property type="project" value="UniProtKB-ARBA"/>
</dbReference>
<dbReference type="GO" id="GO:0046983">
    <property type="term" value="F:protein dimerization activity"/>
    <property type="evidence" value="ECO:0007669"/>
    <property type="project" value="InterPro"/>
</dbReference>
<gene>
    <name evidence="13" type="ORF">Ga0074812_1363</name>
</gene>
<reference evidence="14" key="1">
    <citation type="submission" date="2015-11" db="EMBL/GenBank/DDBJ databases">
        <authorList>
            <person name="Varghese N."/>
        </authorList>
    </citation>
    <scope>NUCLEOTIDE SEQUENCE [LARGE SCALE GENOMIC DNA]</scope>
    <source>
        <strain evidence="14">DSM 45899</strain>
    </source>
</reference>
<keyword evidence="10" id="KW-0902">Two-component regulatory system</keyword>
<feature type="domain" description="GAF" evidence="12">
    <location>
        <begin position="59"/>
        <end position="206"/>
    </location>
</feature>
<evidence type="ECO:0000256" key="4">
    <source>
        <dbReference type="ARBA" id="ARBA00022553"/>
    </source>
</evidence>
<keyword evidence="14" id="KW-1185">Reference proteome</keyword>
<dbReference type="GO" id="GO:0000155">
    <property type="term" value="F:phosphorelay sensor kinase activity"/>
    <property type="evidence" value="ECO:0007669"/>
    <property type="project" value="InterPro"/>
</dbReference>
<dbReference type="InterPro" id="IPR050482">
    <property type="entry name" value="Sensor_HK_TwoCompSys"/>
</dbReference>
<evidence type="ECO:0000313" key="14">
    <source>
        <dbReference type="Proteomes" id="UP000198802"/>
    </source>
</evidence>
<feature type="compositionally biased region" description="Basic and acidic residues" evidence="11">
    <location>
        <begin position="262"/>
        <end position="286"/>
    </location>
</feature>
<keyword evidence="9" id="KW-0408">Iron</keyword>
<dbReference type="Proteomes" id="UP000198802">
    <property type="component" value="Unassembled WGS sequence"/>
</dbReference>
<dbReference type="GO" id="GO:0070026">
    <property type="term" value="F:nitric oxide binding"/>
    <property type="evidence" value="ECO:0007669"/>
    <property type="project" value="UniProtKB-ARBA"/>
</dbReference>
<dbReference type="AlphaFoldDB" id="A0A0S4QYD0"/>
<dbReference type="EMBL" id="FAOZ01000036">
    <property type="protein sequence ID" value="CUU60143.1"/>
    <property type="molecule type" value="Genomic_DNA"/>
</dbReference>
<keyword evidence="3" id="KW-0963">Cytoplasm</keyword>
<dbReference type="FunFam" id="3.30.450.40:FF:000052">
    <property type="entry name" value="Oxygen sensor histidine kinase response regulator DevS/DosS"/>
    <property type="match status" value="1"/>
</dbReference>
<accession>A0A0S4QYD0</accession>
<keyword evidence="6" id="KW-0479">Metal-binding</keyword>
<dbReference type="Pfam" id="PF02518">
    <property type="entry name" value="HATPase_c"/>
    <property type="match status" value="1"/>
</dbReference>
<feature type="region of interest" description="Disordered" evidence="11">
    <location>
        <begin position="255"/>
        <end position="286"/>
    </location>
</feature>
<evidence type="ECO:0000256" key="11">
    <source>
        <dbReference type="SAM" id="MobiDB-lite"/>
    </source>
</evidence>
<dbReference type="GO" id="GO:0019826">
    <property type="term" value="F:oxygen sensor activity"/>
    <property type="evidence" value="ECO:0007669"/>
    <property type="project" value="UniProtKB-ARBA"/>
</dbReference>
<keyword evidence="8" id="KW-0460">Magnesium</keyword>
<dbReference type="Pfam" id="PF13185">
    <property type="entry name" value="GAF_2"/>
    <property type="match status" value="2"/>
</dbReference>
<dbReference type="CDD" id="cd16917">
    <property type="entry name" value="HATPase_UhpB-NarQ-NarX-like"/>
    <property type="match status" value="1"/>
</dbReference>
<dbReference type="SUPFAM" id="SSF55874">
    <property type="entry name" value="ATPase domain of HSP90 chaperone/DNA topoisomerase II/histidine kinase"/>
    <property type="match status" value="1"/>
</dbReference>
<feature type="domain" description="GAF" evidence="12">
    <location>
        <begin position="225"/>
        <end position="431"/>
    </location>
</feature>
<evidence type="ECO:0000256" key="8">
    <source>
        <dbReference type="ARBA" id="ARBA00022842"/>
    </source>
</evidence>
<dbReference type="InterPro" id="IPR003594">
    <property type="entry name" value="HATPase_dom"/>
</dbReference>
<dbReference type="GO" id="GO:0020037">
    <property type="term" value="F:heme binding"/>
    <property type="evidence" value="ECO:0007669"/>
    <property type="project" value="UniProtKB-ARBA"/>
</dbReference>
<evidence type="ECO:0000259" key="12">
    <source>
        <dbReference type="SMART" id="SM00065"/>
    </source>
</evidence>
<dbReference type="InterPro" id="IPR029016">
    <property type="entry name" value="GAF-like_dom_sf"/>
</dbReference>
<dbReference type="SUPFAM" id="SSF55781">
    <property type="entry name" value="GAF domain-like"/>
    <property type="match status" value="2"/>
</dbReference>
<dbReference type="Gene3D" id="3.30.450.40">
    <property type="match status" value="2"/>
</dbReference>
<keyword evidence="5" id="KW-0808">Transferase</keyword>
<keyword evidence="4" id="KW-0597">Phosphoprotein</keyword>
<dbReference type="Pfam" id="PF07730">
    <property type="entry name" value="HisKA_3"/>
    <property type="match status" value="1"/>
</dbReference>